<dbReference type="EMBL" id="CP001351">
    <property type="protein sequence ID" value="ACL63169.1"/>
    <property type="molecule type" value="Genomic_DNA"/>
</dbReference>
<reference evidence="7" key="3">
    <citation type="submission" date="2009-01" db="EMBL/GenBank/DDBJ databases">
        <title>Complete sequence of plasmid2 of Methylobacterium nodulans ORS 2060.</title>
        <authorList>
            <consortium name="US DOE Joint Genome Institute"/>
            <person name="Lucas S."/>
            <person name="Copeland A."/>
            <person name="Lapidus A."/>
            <person name="Glavina del Rio T."/>
            <person name="Dalin E."/>
            <person name="Tice H."/>
            <person name="Bruce D."/>
            <person name="Goodwin L."/>
            <person name="Pitluck S."/>
            <person name="Sims D."/>
            <person name="Brettin T."/>
            <person name="Detter J.C."/>
            <person name="Han C."/>
            <person name="Larimer F."/>
            <person name="Land M."/>
            <person name="Hauser L."/>
            <person name="Kyrpides N."/>
            <person name="Ivanova N."/>
            <person name="Marx C.J."/>
            <person name="Richardson P."/>
        </authorList>
    </citation>
    <scope>NUCLEOTIDE SEQUENCE</scope>
    <source>
        <strain evidence="7">ORS 2060</strain>
        <plasmid evidence="7">pMNOD02</plasmid>
    </source>
</reference>
<dbReference type="Proteomes" id="UP000008207">
    <property type="component" value="Plasmid pMNOD02"/>
</dbReference>
<evidence type="ECO:0000256" key="1">
    <source>
        <dbReference type="SAM" id="MobiDB-lite"/>
    </source>
</evidence>
<keyword evidence="7" id="KW-0614">Plasmid</keyword>
<dbReference type="EMBL" id="CP001349">
    <property type="protein sequence ID" value="ACL55925.1"/>
    <property type="molecule type" value="Genomic_DNA"/>
</dbReference>
<dbReference type="EMBL" id="CP001349">
    <property type="protein sequence ID" value="ACL58143.1"/>
    <property type="molecule type" value="Genomic_DNA"/>
</dbReference>
<proteinExistence type="predicted"/>
<organism evidence="4 9">
    <name type="scientific">Methylobacterium nodulans (strain LMG 21967 / CNCM I-2342 / ORS 2060)</name>
    <dbReference type="NCBI Taxonomy" id="460265"/>
    <lineage>
        <taxon>Bacteria</taxon>
        <taxon>Pseudomonadati</taxon>
        <taxon>Pseudomonadota</taxon>
        <taxon>Alphaproteobacteria</taxon>
        <taxon>Hyphomicrobiales</taxon>
        <taxon>Methylobacteriaceae</taxon>
        <taxon>Methylobacterium</taxon>
    </lineage>
</organism>
<dbReference type="InterPro" id="IPR047629">
    <property type="entry name" value="IS1182_transpos"/>
</dbReference>
<evidence type="ECO:0000313" key="9">
    <source>
        <dbReference type="Proteomes" id="UP000008207"/>
    </source>
</evidence>
<dbReference type="GO" id="GO:0006313">
    <property type="term" value="P:DNA transposition"/>
    <property type="evidence" value="ECO:0007669"/>
    <property type="project" value="InterPro"/>
</dbReference>
<evidence type="ECO:0000313" key="5">
    <source>
        <dbReference type="EMBL" id="ACL55925.1"/>
    </source>
</evidence>
<reference evidence="4 9" key="1">
    <citation type="submission" date="2009-01" db="EMBL/GenBank/DDBJ databases">
        <title>Complete sequence of chromosome of Methylobacterium nodulans ORS 2060.</title>
        <authorList>
            <consortium name="US DOE Joint Genome Institute"/>
            <person name="Lucas S."/>
            <person name="Copeland A."/>
            <person name="Lapidus A."/>
            <person name="Glavina del Rio T."/>
            <person name="Dalin E."/>
            <person name="Tice H."/>
            <person name="Bruce D."/>
            <person name="Goodwin L."/>
            <person name="Pitluck S."/>
            <person name="Sims D."/>
            <person name="Brettin T."/>
            <person name="Detter J.C."/>
            <person name="Han C."/>
            <person name="Larimer F."/>
            <person name="Land M."/>
            <person name="Hauser L."/>
            <person name="Kyrpides N."/>
            <person name="Ivanova N."/>
            <person name="Marx C.J."/>
            <person name="Richardson P."/>
        </authorList>
    </citation>
    <scope>NUCLEOTIDE SEQUENCE [LARGE SCALE GENOMIC DNA]</scope>
    <source>
        <strain evidence="9">LMG 21967 / CNCM I-2342 / ORS 2060</strain>
        <strain evidence="4">ORS 2060</strain>
    </source>
</reference>
<dbReference type="GO" id="GO:0004803">
    <property type="term" value="F:transposase activity"/>
    <property type="evidence" value="ECO:0007669"/>
    <property type="project" value="InterPro"/>
</dbReference>
<dbReference type="KEGG" id="mno:Mnod_3217"/>
<feature type="domain" description="Transposase InsH N-terminal" evidence="2">
    <location>
        <begin position="19"/>
        <end position="112"/>
    </location>
</feature>
<feature type="domain" description="Transposase DDE" evidence="3">
    <location>
        <begin position="376"/>
        <end position="439"/>
    </location>
</feature>
<protein>
    <submittedName>
        <fullName evidence="4">Transposase IS4 family protein</fullName>
    </submittedName>
</protein>
<dbReference type="Pfam" id="PF13751">
    <property type="entry name" value="DDE_Tnp_1_6"/>
    <property type="match status" value="1"/>
</dbReference>
<name>B8IAV9_METNO</name>
<dbReference type="NCBIfam" id="NF033551">
    <property type="entry name" value="transpos_IS1182"/>
    <property type="match status" value="1"/>
</dbReference>
<dbReference type="KEGG" id="mno:Mnod_7986"/>
<feature type="region of interest" description="Disordered" evidence="1">
    <location>
        <begin position="219"/>
        <end position="272"/>
    </location>
</feature>
<dbReference type="Proteomes" id="UP000008207">
    <property type="component" value="Chromosome"/>
</dbReference>
<dbReference type="InterPro" id="IPR008490">
    <property type="entry name" value="Transposase_InsH_N"/>
</dbReference>
<evidence type="ECO:0000259" key="2">
    <source>
        <dbReference type="Pfam" id="PF05598"/>
    </source>
</evidence>
<sequence length="444" mass="49211">MAKVFRSWDVDQGWLLPPSLHEFVPPGHMAHFVRDTVREALDLSAILDTYTEERGYPPYHPGMMVALLLYGYSRGLYSSRQLARACEERVDVMAVTGLNRPDFRTIAEFRKRHLAALSDLFVQVLRLCQAAGLVGFAHVAVDGTKLKANASRHKAMSYGRMKTTEAALAAEVEAWLAQAAEMDAAEDRAHGMDRRGDETPDWMADKQRRLAAIRAAKAALEAEAADPPAPEDESGPGASSGMRWQGRPLRGEDGGPPDRAQRNFTEPDSRILPTRDGFVQGYNGQIAVDAAHQVIVAQRLVTNAADYRALVPLIDDVSAHLGRKPREVSGDAGFATEANLTALQARRIRGYLPPGRARHGEAHAAGRRKLTKMPLMSAMAQRLKRAGRRSRYRLRKQVVEPVFGQMKQARGFRQFLLRGLEQVRGEWAMICTAHNLLKLAQAAR</sequence>
<dbReference type="PANTHER" id="PTHR33408:SF2">
    <property type="entry name" value="TRANSPOSASE DDE DOMAIN-CONTAINING PROTEIN"/>
    <property type="match status" value="1"/>
</dbReference>
<dbReference type="KEGG" id="mno:Mnod_0308"/>
<dbReference type="RefSeq" id="WP_012631188.1">
    <property type="nucleotide sequence ID" value="NC_011887.1"/>
</dbReference>
<dbReference type="HOGENOM" id="CLU_021293_12_2_5"/>
<dbReference type="STRING" id="460265.Mnod_0308"/>
<keyword evidence="9" id="KW-1185">Reference proteome</keyword>
<reference evidence="9" key="2">
    <citation type="submission" date="2009-01" db="EMBL/GenBank/DDBJ databases">
        <title>Complete sequence of plasmid 2 of Methylobacterium nodulans ORS 2060.</title>
        <authorList>
            <consortium name="US DOE Joint Genome Institute"/>
            <person name="Lucas S."/>
            <person name="Copeland A."/>
            <person name="Lapidus A."/>
            <person name="Glavina del Rio T."/>
            <person name="Dalin E."/>
            <person name="Tice H."/>
            <person name="Bruce D."/>
            <person name="Goodwin L."/>
            <person name="Pitluck S."/>
            <person name="Sims D."/>
            <person name="Brettin T."/>
            <person name="Detter J.C."/>
            <person name="Han C."/>
            <person name="Larimer F."/>
            <person name="Land M."/>
            <person name="Hauser L."/>
            <person name="Kyrpides N."/>
            <person name="Ivanova N."/>
            <person name="Marx C.J."/>
            <person name="Richardson P."/>
        </authorList>
    </citation>
    <scope>NUCLEOTIDE SEQUENCE [LARGE SCALE GENOMIC DNA]</scope>
    <source>
        <strain evidence="9">LMG 21967 / CNCM I-2342 / ORS 2060</strain>
        <plasmid evidence="9">Plasmid pMNOD02</plasmid>
    </source>
</reference>
<dbReference type="AlphaFoldDB" id="B8IAV9"/>
<dbReference type="eggNOG" id="COG3666">
    <property type="taxonomic scope" value="Bacteria"/>
</dbReference>
<dbReference type="InterPro" id="IPR025668">
    <property type="entry name" value="Tnp_DDE_dom"/>
</dbReference>
<dbReference type="KEGG" id="mno:Mnod_8194"/>
<geneLocation type="plasmid" evidence="7 9">
    <name>pMNOD02</name>
</geneLocation>
<dbReference type="PANTHER" id="PTHR33408">
    <property type="entry name" value="TRANSPOSASE"/>
    <property type="match status" value="1"/>
</dbReference>
<evidence type="ECO:0000313" key="6">
    <source>
        <dbReference type="EMBL" id="ACL58143.1"/>
    </source>
</evidence>
<gene>
    <name evidence="4" type="ordered locus">Mnod_0308</name>
    <name evidence="5" type="ordered locus">Mnod_0903</name>
    <name evidence="6" type="ordered locus">Mnod_3217</name>
    <name evidence="7" type="ordered locus">Mnod_7986</name>
    <name evidence="8" type="ordered locus">Mnod_8194</name>
</gene>
<dbReference type="GO" id="GO:0003677">
    <property type="term" value="F:DNA binding"/>
    <property type="evidence" value="ECO:0007669"/>
    <property type="project" value="InterPro"/>
</dbReference>
<feature type="compositionally biased region" description="Basic and acidic residues" evidence="1">
    <location>
        <begin position="259"/>
        <end position="269"/>
    </location>
</feature>
<evidence type="ECO:0000313" key="8">
    <source>
        <dbReference type="EMBL" id="ACL63169.1"/>
    </source>
</evidence>
<dbReference type="KEGG" id="mno:Mnod_0903"/>
<dbReference type="EMBL" id="CP001351">
    <property type="protein sequence ID" value="ACL62986.1"/>
    <property type="molecule type" value="Genomic_DNA"/>
</dbReference>
<evidence type="ECO:0000313" key="4">
    <source>
        <dbReference type="EMBL" id="ACL55352.1"/>
    </source>
</evidence>
<dbReference type="OrthoDB" id="9774608at2"/>
<accession>B8IAV9</accession>
<evidence type="ECO:0000313" key="7">
    <source>
        <dbReference type="EMBL" id="ACL62986.1"/>
    </source>
</evidence>
<dbReference type="Pfam" id="PF05598">
    <property type="entry name" value="DUF772"/>
    <property type="match status" value="1"/>
</dbReference>
<dbReference type="EMBL" id="CP001349">
    <property type="protein sequence ID" value="ACL55352.1"/>
    <property type="molecule type" value="Genomic_DNA"/>
</dbReference>
<evidence type="ECO:0000259" key="3">
    <source>
        <dbReference type="Pfam" id="PF13751"/>
    </source>
</evidence>